<feature type="compositionally biased region" description="Low complexity" evidence="9">
    <location>
        <begin position="338"/>
        <end position="348"/>
    </location>
</feature>
<feature type="region of interest" description="Disordered" evidence="9">
    <location>
        <begin position="299"/>
        <end position="324"/>
    </location>
</feature>
<dbReference type="Gene3D" id="3.30.200.20">
    <property type="entry name" value="Phosphorylase Kinase, domain 1"/>
    <property type="match status" value="1"/>
</dbReference>
<evidence type="ECO:0000313" key="12">
    <source>
        <dbReference type="Proteomes" id="UP000190776"/>
    </source>
</evidence>
<dbReference type="InterPro" id="IPR017441">
    <property type="entry name" value="Protein_kinase_ATP_BS"/>
</dbReference>
<dbReference type="AlphaFoldDB" id="A0A1S8B3E5"/>
<evidence type="ECO:0000256" key="4">
    <source>
        <dbReference type="ARBA" id="ARBA00022741"/>
    </source>
</evidence>
<protein>
    <recommendedName>
        <fullName evidence="1">non-specific serine/threonine protein kinase</fullName>
        <ecNumber evidence="1">2.7.11.1</ecNumber>
    </recommendedName>
</protein>
<reference evidence="11 12" key="1">
    <citation type="submission" date="2017-01" db="EMBL/GenBank/DDBJ databases">
        <title>Draft genome sequence of Diplodia seriata F98.1, a fungal species involved in grapevine trunk diseases.</title>
        <authorList>
            <person name="Robert-Siegwald G."/>
            <person name="Vallet J."/>
            <person name="Abou-Mansour E."/>
            <person name="Xu J."/>
            <person name="Rey P."/>
            <person name="Bertsch C."/>
            <person name="Rego C."/>
            <person name="Larignon P."/>
            <person name="Fontaine F."/>
            <person name="Lebrun M.-H."/>
        </authorList>
    </citation>
    <scope>NUCLEOTIDE SEQUENCE [LARGE SCALE GENOMIC DNA]</scope>
    <source>
        <strain evidence="11 12">F98.1</strain>
    </source>
</reference>
<evidence type="ECO:0000256" key="1">
    <source>
        <dbReference type="ARBA" id="ARBA00012513"/>
    </source>
</evidence>
<dbReference type="STRING" id="420778.A0A1S8B3E5"/>
<keyword evidence="6 8" id="KW-0067">ATP-binding</keyword>
<dbReference type="GO" id="GO:0005524">
    <property type="term" value="F:ATP binding"/>
    <property type="evidence" value="ECO:0007669"/>
    <property type="project" value="UniProtKB-UniRule"/>
</dbReference>
<dbReference type="SMART" id="SM00220">
    <property type="entry name" value="S_TKc"/>
    <property type="match status" value="1"/>
</dbReference>
<dbReference type="InterPro" id="IPR000719">
    <property type="entry name" value="Prot_kinase_dom"/>
</dbReference>
<evidence type="ECO:0000256" key="7">
    <source>
        <dbReference type="ARBA" id="ARBA00023596"/>
    </source>
</evidence>
<evidence type="ECO:0000256" key="9">
    <source>
        <dbReference type="SAM" id="MobiDB-lite"/>
    </source>
</evidence>
<feature type="compositionally biased region" description="Basic and acidic residues" evidence="9">
    <location>
        <begin position="1"/>
        <end position="18"/>
    </location>
</feature>
<keyword evidence="2" id="KW-0723">Serine/threonine-protein kinase</keyword>
<feature type="region of interest" description="Disordered" evidence="9">
    <location>
        <begin position="1"/>
        <end position="275"/>
    </location>
</feature>
<feature type="compositionally biased region" description="Basic and acidic residues" evidence="9">
    <location>
        <begin position="214"/>
        <end position="230"/>
    </location>
</feature>
<keyword evidence="4 8" id="KW-0547">Nucleotide-binding</keyword>
<comment type="caution">
    <text evidence="11">The sequence shown here is derived from an EMBL/GenBank/DDBJ whole genome shotgun (WGS) entry which is preliminary data.</text>
</comment>
<feature type="compositionally biased region" description="Basic and acidic residues" evidence="9">
    <location>
        <begin position="150"/>
        <end position="202"/>
    </location>
</feature>
<dbReference type="InterPro" id="IPR011009">
    <property type="entry name" value="Kinase-like_dom_sf"/>
</dbReference>
<dbReference type="EMBL" id="MSZU01000114">
    <property type="protein sequence ID" value="OMP81916.1"/>
    <property type="molecule type" value="Genomic_DNA"/>
</dbReference>
<evidence type="ECO:0000256" key="8">
    <source>
        <dbReference type="PROSITE-ProRule" id="PRU10141"/>
    </source>
</evidence>
<dbReference type="OrthoDB" id="9332038at2759"/>
<evidence type="ECO:0000256" key="3">
    <source>
        <dbReference type="ARBA" id="ARBA00022679"/>
    </source>
</evidence>
<evidence type="ECO:0000313" key="11">
    <source>
        <dbReference type="EMBL" id="OMP81916.1"/>
    </source>
</evidence>
<dbReference type="CDD" id="cd14135">
    <property type="entry name" value="STKc_PRP4"/>
    <property type="match status" value="1"/>
</dbReference>
<dbReference type="InterPro" id="IPR044092">
    <property type="entry name" value="STKc_PRP4"/>
</dbReference>
<dbReference type="GO" id="GO:0045292">
    <property type="term" value="P:mRNA cis splicing, via spliceosome"/>
    <property type="evidence" value="ECO:0007669"/>
    <property type="project" value="InterPro"/>
</dbReference>
<feature type="compositionally biased region" description="Basic residues" evidence="9">
    <location>
        <begin position="136"/>
        <end position="147"/>
    </location>
</feature>
<evidence type="ECO:0000259" key="10">
    <source>
        <dbReference type="PROSITE" id="PS50011"/>
    </source>
</evidence>
<dbReference type="Pfam" id="PF00069">
    <property type="entry name" value="Pkinase"/>
    <property type="match status" value="1"/>
</dbReference>
<gene>
    <name evidence="11" type="ORF">BK809_0006225</name>
</gene>
<feature type="compositionally biased region" description="Basic residues" evidence="9">
    <location>
        <begin position="56"/>
        <end position="66"/>
    </location>
</feature>
<dbReference type="PANTHER" id="PTHR24058:SF103">
    <property type="entry name" value="SERINE_THREONINE-PROTEIN KINASE PRP4 HOMOLOG"/>
    <property type="match status" value="1"/>
</dbReference>
<dbReference type="GO" id="GO:0004674">
    <property type="term" value="F:protein serine/threonine kinase activity"/>
    <property type="evidence" value="ECO:0007669"/>
    <property type="project" value="UniProtKB-KW"/>
</dbReference>
<dbReference type="EC" id="2.7.11.1" evidence="1"/>
<proteinExistence type="inferred from homology"/>
<dbReference type="Gene3D" id="1.10.510.10">
    <property type="entry name" value="Transferase(Phosphotransferase) domain 1"/>
    <property type="match status" value="1"/>
</dbReference>
<dbReference type="FunFam" id="1.10.510.10:FF:000078">
    <property type="entry name" value="Serine/threonine-protein kinase PRP4 homolog"/>
    <property type="match status" value="1"/>
</dbReference>
<feature type="compositionally biased region" description="Basic and acidic residues" evidence="9">
    <location>
        <begin position="67"/>
        <end position="86"/>
    </location>
</feature>
<dbReference type="PROSITE" id="PS50011">
    <property type="entry name" value="PROTEIN_KINASE_DOM"/>
    <property type="match status" value="1"/>
</dbReference>
<dbReference type="PROSITE" id="PS00107">
    <property type="entry name" value="PROTEIN_KINASE_ATP"/>
    <property type="match status" value="1"/>
</dbReference>
<feature type="compositionally biased region" description="Basic and acidic residues" evidence="9">
    <location>
        <begin position="92"/>
        <end position="105"/>
    </location>
</feature>
<feature type="domain" description="Protein kinase" evidence="10">
    <location>
        <begin position="505"/>
        <end position="825"/>
    </location>
</feature>
<keyword evidence="5 11" id="KW-0418">Kinase</keyword>
<feature type="region of interest" description="Disordered" evidence="9">
    <location>
        <begin position="338"/>
        <end position="402"/>
    </location>
</feature>
<organism evidence="11 12">
    <name type="scientific">Diplodia seriata</name>
    <dbReference type="NCBI Taxonomy" id="420778"/>
    <lineage>
        <taxon>Eukaryota</taxon>
        <taxon>Fungi</taxon>
        <taxon>Dikarya</taxon>
        <taxon>Ascomycota</taxon>
        <taxon>Pezizomycotina</taxon>
        <taxon>Dothideomycetes</taxon>
        <taxon>Dothideomycetes incertae sedis</taxon>
        <taxon>Botryosphaeriales</taxon>
        <taxon>Botryosphaeriaceae</taxon>
        <taxon>Diplodia</taxon>
    </lineage>
</organism>
<feature type="binding site" evidence="8">
    <location>
        <position position="534"/>
    </location>
    <ligand>
        <name>ATP</name>
        <dbReference type="ChEBI" id="CHEBI:30616"/>
    </ligand>
</feature>
<comment type="similarity">
    <text evidence="7">Belongs to the protein kinase superfamily. CMGC Ser/Thr protein kinase family.</text>
</comment>
<name>A0A1S8B3E5_9PEZI</name>
<dbReference type="InterPro" id="IPR008271">
    <property type="entry name" value="Ser/Thr_kinase_AS"/>
</dbReference>
<dbReference type="SUPFAM" id="SSF56112">
    <property type="entry name" value="Protein kinase-like (PK-like)"/>
    <property type="match status" value="1"/>
</dbReference>
<evidence type="ECO:0000256" key="5">
    <source>
        <dbReference type="ARBA" id="ARBA00022777"/>
    </source>
</evidence>
<evidence type="ECO:0000256" key="6">
    <source>
        <dbReference type="ARBA" id="ARBA00022840"/>
    </source>
</evidence>
<feature type="compositionally biased region" description="Basic and acidic residues" evidence="9">
    <location>
        <begin position="112"/>
        <end position="135"/>
    </location>
</feature>
<feature type="compositionally biased region" description="Basic and acidic residues" evidence="9">
    <location>
        <begin position="44"/>
        <end position="54"/>
    </location>
</feature>
<dbReference type="InterPro" id="IPR050494">
    <property type="entry name" value="Ser_Thr_dual-spec_kinase"/>
</dbReference>
<dbReference type="PANTHER" id="PTHR24058">
    <property type="entry name" value="DUAL SPECIFICITY PROTEIN KINASE"/>
    <property type="match status" value="1"/>
</dbReference>
<keyword evidence="3" id="KW-0808">Transferase</keyword>
<sequence>MSSRSDFEGEVHEHEVDKATTAQPSSRGISVDRQSRPRASASRSPRDAYEDAPRLQRSRSPYRRRSPRGEKRRRDDDFYSDRDRRDPRHFKVRYEERRSYDDDRRHRVSYADLDRGSSSRLLSRYDDPRDRDRNRYSRHSTRSRSPPRRGGSDRAYDRRNGRHEPERRDRRQQGRENGAEWRSREHSGTERGNSGHESRTAARQDGPSRATQQDAEKSTAARYADAEHSRSLMQCSKAEGPNGTAGDAEMVDAHDQDQPELDIEPVNYDDEVERRRKRREAIKAKYMDQSTPLRVQVLQPGIESGPSTPQAESPGGRTERSGMYTTAVGTFIADVCPVSPMVTSPSTPQDSSAPASPPTVAVQNDEELANRKRVDTADAEGPSAADYDPTMDTQEDRARIDRRQSHDISAAAYNEVEVQPEPREAPIAESKVEESPVKKTKDDFDMFAEDDDDDMFAATPAKISEATENTKAPQVKKLDSSMLDVWDDPQGYYKVILNELLDDRYEVQSRLGKGVFSEVVRAKDIKTGDLVAIKIIRNDEILRKAGVKEIEMLEKLLENDPEDKRHCIRLERSFDHKHHLCMVFEHLSINLREVLKKFGRDVGLHLKAVRSYSQQMFVSLSLLRKCNIVHADIKPDNMLVNENRTILKICDLGSAADISECEVPAGLLVSRFYRAPEIMLGIPHDYGIDMWAVGCTLFELYTGKILFTGRDNNQMLRSIQECRGKLSPKLLKKGWADYVFEHFDANLQMFRSVETDKITGKDVTRMVNFVKPTRDLKSRLISSTKGLSEAEIKEINLFYDLLDKCLALNPEKRITPTEALKHPFIHRTKA</sequence>
<accession>A0A1S8B3E5</accession>
<feature type="compositionally biased region" description="Acidic residues" evidence="9">
    <location>
        <begin position="258"/>
        <end position="271"/>
    </location>
</feature>
<dbReference type="Proteomes" id="UP000190776">
    <property type="component" value="Unassembled WGS sequence"/>
</dbReference>
<dbReference type="PROSITE" id="PS00108">
    <property type="entry name" value="PROTEIN_KINASE_ST"/>
    <property type="match status" value="1"/>
</dbReference>
<evidence type="ECO:0000256" key="2">
    <source>
        <dbReference type="ARBA" id="ARBA00022527"/>
    </source>
</evidence>